<evidence type="ECO:0000256" key="16">
    <source>
        <dbReference type="PROSITE-ProRule" id="PRU00175"/>
    </source>
</evidence>
<dbReference type="InterPro" id="IPR013083">
    <property type="entry name" value="Znf_RING/FYVE/PHD"/>
</dbReference>
<evidence type="ECO:0000256" key="15">
    <source>
        <dbReference type="ARBA" id="ARBA00034505"/>
    </source>
</evidence>
<evidence type="ECO:0000259" key="17">
    <source>
        <dbReference type="PROSITE" id="PS50089"/>
    </source>
</evidence>
<evidence type="ECO:0000256" key="3">
    <source>
        <dbReference type="ARBA" id="ARBA00008704"/>
    </source>
</evidence>
<dbReference type="InterPro" id="IPR018957">
    <property type="entry name" value="Znf_C3HC4_RING-type"/>
</dbReference>
<evidence type="ECO:0000256" key="5">
    <source>
        <dbReference type="ARBA" id="ARBA00022448"/>
    </source>
</evidence>
<evidence type="ECO:0000256" key="8">
    <source>
        <dbReference type="ARBA" id="ARBA00022771"/>
    </source>
</evidence>
<evidence type="ECO:0000256" key="14">
    <source>
        <dbReference type="ARBA" id="ARBA00029692"/>
    </source>
</evidence>
<gene>
    <name evidence="18" type="ORF">EX30DRAFT_325649</name>
</gene>
<evidence type="ECO:0000313" key="18">
    <source>
        <dbReference type="EMBL" id="TGZ84829.1"/>
    </source>
</evidence>
<keyword evidence="5" id="KW-0813">Transport</keyword>
<evidence type="ECO:0000256" key="4">
    <source>
        <dbReference type="ARBA" id="ARBA00018980"/>
    </source>
</evidence>
<name>A0A4S2N682_9PEZI</name>
<proteinExistence type="inferred from homology"/>
<dbReference type="PANTHER" id="PTHR12888">
    <property type="entry name" value="PEROXISOME ASSEMBLY PROTEIN 12 PEROXIN-12"/>
    <property type="match status" value="1"/>
</dbReference>
<dbReference type="GO" id="GO:0004842">
    <property type="term" value="F:ubiquitin-protein transferase activity"/>
    <property type="evidence" value="ECO:0007669"/>
    <property type="project" value="TreeGrafter"/>
</dbReference>
<dbReference type="PIRSF" id="PIRSF038074">
    <property type="entry name" value="Peroxisome_assembly_p12"/>
    <property type="match status" value="1"/>
</dbReference>
<dbReference type="Proteomes" id="UP000298138">
    <property type="component" value="Unassembled WGS sequence"/>
</dbReference>
<keyword evidence="12" id="KW-0472">Membrane</keyword>
<evidence type="ECO:0000256" key="12">
    <source>
        <dbReference type="ARBA" id="ARBA00023136"/>
    </source>
</evidence>
<evidence type="ECO:0000256" key="6">
    <source>
        <dbReference type="ARBA" id="ARBA00022692"/>
    </source>
</evidence>
<evidence type="ECO:0000313" key="19">
    <source>
        <dbReference type="Proteomes" id="UP000298138"/>
    </source>
</evidence>
<comment type="similarity">
    <text evidence="3">Belongs to the pex2/pex10/pex12 family.</text>
</comment>
<dbReference type="STRING" id="341454.A0A4S2N682"/>
<keyword evidence="7" id="KW-0479">Metal-binding</keyword>
<dbReference type="PANTHER" id="PTHR12888:SF0">
    <property type="entry name" value="PEROXISOME ASSEMBLY PROTEIN 12"/>
    <property type="match status" value="1"/>
</dbReference>
<keyword evidence="8 16" id="KW-0863">Zinc-finger</keyword>
<keyword evidence="11" id="KW-1133">Transmembrane helix</keyword>
<dbReference type="GO" id="GO:0006513">
    <property type="term" value="P:protein monoubiquitination"/>
    <property type="evidence" value="ECO:0007669"/>
    <property type="project" value="TreeGrafter"/>
</dbReference>
<feature type="domain" description="RING-type" evidence="17">
    <location>
        <begin position="335"/>
        <end position="386"/>
    </location>
</feature>
<dbReference type="GO" id="GO:0005778">
    <property type="term" value="C:peroxisomal membrane"/>
    <property type="evidence" value="ECO:0007669"/>
    <property type="project" value="UniProtKB-SubCell"/>
</dbReference>
<evidence type="ECO:0000256" key="9">
    <source>
        <dbReference type="ARBA" id="ARBA00022833"/>
    </source>
</evidence>
<evidence type="ECO:0000256" key="11">
    <source>
        <dbReference type="ARBA" id="ARBA00022989"/>
    </source>
</evidence>
<accession>A0A4S2N682</accession>
<dbReference type="AlphaFoldDB" id="A0A4S2N682"/>
<evidence type="ECO:0000256" key="10">
    <source>
        <dbReference type="ARBA" id="ARBA00022927"/>
    </source>
</evidence>
<evidence type="ECO:0000256" key="7">
    <source>
        <dbReference type="ARBA" id="ARBA00022723"/>
    </source>
</evidence>
<dbReference type="SMART" id="SM00184">
    <property type="entry name" value="RING"/>
    <property type="match status" value="1"/>
</dbReference>
<comment type="subunit">
    <text evidence="15">Component of the PEX2-PEX10-PEX12 retrotranslocation channel, composed of PEX2, PEX10 and PEX12.</text>
</comment>
<dbReference type="Pfam" id="PF00097">
    <property type="entry name" value="zf-C3HC4"/>
    <property type="match status" value="1"/>
</dbReference>
<sequence length="403" mass="46000">MEFMSNITNMDDATPSLFELLSESQLRDLLEPSLRYLLALLTHRYPRYLIQILNNWEECYALLMLLVERHYLTHYQGSFTENFYGLKRERALPVRLPRAQKNAEDMVAKSAKLSKRDVYKSLAVIVGVRYLKCKLDDAYENFAGGAAANVLGAGFREEEAPGEDASIKERAKYWTKIALRKTYPTVNGAYYLSTLAFNLAFLFERSYYHTPMDWLIGVRMRRLTETDHRAQNAPKPTRRGQPPTLSARTLLSPSILTRIILPKLLDSLKLLLPTSIFFLKFLEWWHASDFARQLATKTAASIELPPPKDIKPPKPEIAKEEGLELVSMPEDSSECPICEKEIVNATATQTGHVFCYPCVFRWVQDGLGKTTEEDGREEDRKGRCPITGVRLLGGTEGLRRLMI</sequence>
<evidence type="ECO:0000256" key="13">
    <source>
        <dbReference type="ARBA" id="ARBA00023140"/>
    </source>
</evidence>
<dbReference type="InterPro" id="IPR017375">
    <property type="entry name" value="PEX12"/>
</dbReference>
<dbReference type="InterPro" id="IPR001841">
    <property type="entry name" value="Znf_RING"/>
</dbReference>
<dbReference type="PROSITE" id="PS50089">
    <property type="entry name" value="ZF_RING_2"/>
    <property type="match status" value="1"/>
</dbReference>
<evidence type="ECO:0000256" key="2">
    <source>
        <dbReference type="ARBA" id="ARBA00004906"/>
    </source>
</evidence>
<dbReference type="InterPro" id="IPR006845">
    <property type="entry name" value="Pex_N"/>
</dbReference>
<keyword evidence="6" id="KW-0812">Transmembrane</keyword>
<dbReference type="SUPFAM" id="SSF57850">
    <property type="entry name" value="RING/U-box"/>
    <property type="match status" value="1"/>
</dbReference>
<dbReference type="GO" id="GO:1990429">
    <property type="term" value="C:peroxisomal importomer complex"/>
    <property type="evidence" value="ECO:0007669"/>
    <property type="project" value="TreeGrafter"/>
</dbReference>
<keyword evidence="19" id="KW-1185">Reference proteome</keyword>
<keyword evidence="13" id="KW-0576">Peroxisome</keyword>
<keyword evidence="10" id="KW-0653">Protein transport</keyword>
<dbReference type="GO" id="GO:0016562">
    <property type="term" value="P:protein import into peroxisome matrix, receptor recycling"/>
    <property type="evidence" value="ECO:0007669"/>
    <property type="project" value="UniProtKB-ARBA"/>
</dbReference>
<dbReference type="OrthoDB" id="107372at2759"/>
<dbReference type="Gene3D" id="3.30.40.10">
    <property type="entry name" value="Zinc/RING finger domain, C3HC4 (zinc finger)"/>
    <property type="match status" value="1"/>
</dbReference>
<comment type="pathway">
    <text evidence="2">Protein modification; protein ubiquitination.</text>
</comment>
<protein>
    <recommendedName>
        <fullName evidence="4">Peroxisome assembly protein 12</fullName>
    </recommendedName>
    <alternativeName>
        <fullName evidence="14">Peroxin-12</fullName>
    </alternativeName>
</protein>
<evidence type="ECO:0000256" key="1">
    <source>
        <dbReference type="ARBA" id="ARBA00004585"/>
    </source>
</evidence>
<keyword evidence="9" id="KW-0862">Zinc</keyword>
<dbReference type="EMBL" id="ML220112">
    <property type="protein sequence ID" value="TGZ84829.1"/>
    <property type="molecule type" value="Genomic_DNA"/>
</dbReference>
<dbReference type="FunCoup" id="A0A4S2N682">
    <property type="interactions" value="531"/>
</dbReference>
<dbReference type="Pfam" id="PF04757">
    <property type="entry name" value="Pex2_Pex12"/>
    <property type="match status" value="1"/>
</dbReference>
<dbReference type="InParanoid" id="A0A4S2N682"/>
<reference evidence="18 19" key="1">
    <citation type="submission" date="2019-04" db="EMBL/GenBank/DDBJ databases">
        <title>Comparative genomics and transcriptomics to analyze fruiting body development in filamentous ascomycetes.</title>
        <authorList>
            <consortium name="DOE Joint Genome Institute"/>
            <person name="Lutkenhaus R."/>
            <person name="Traeger S."/>
            <person name="Breuer J."/>
            <person name="Kuo A."/>
            <person name="Lipzen A."/>
            <person name="Pangilinan J."/>
            <person name="Dilworth D."/>
            <person name="Sandor L."/>
            <person name="Poggeler S."/>
            <person name="Barry K."/>
            <person name="Grigoriev I.V."/>
            <person name="Nowrousian M."/>
        </authorList>
    </citation>
    <scope>NUCLEOTIDE SEQUENCE [LARGE SCALE GENOMIC DNA]</scope>
    <source>
        <strain evidence="18 19">CBS 389.68</strain>
    </source>
</reference>
<dbReference type="GO" id="GO:0008270">
    <property type="term" value="F:zinc ion binding"/>
    <property type="evidence" value="ECO:0007669"/>
    <property type="project" value="UniProtKB-KW"/>
</dbReference>
<organism evidence="18 19">
    <name type="scientific">Ascodesmis nigricans</name>
    <dbReference type="NCBI Taxonomy" id="341454"/>
    <lineage>
        <taxon>Eukaryota</taxon>
        <taxon>Fungi</taxon>
        <taxon>Dikarya</taxon>
        <taxon>Ascomycota</taxon>
        <taxon>Pezizomycotina</taxon>
        <taxon>Pezizomycetes</taxon>
        <taxon>Pezizales</taxon>
        <taxon>Ascodesmidaceae</taxon>
        <taxon>Ascodesmis</taxon>
    </lineage>
</organism>
<comment type="subcellular location">
    <subcellularLocation>
        <location evidence="1">Peroxisome membrane</location>
        <topology evidence="1">Multi-pass membrane protein</topology>
    </subcellularLocation>
</comment>